<dbReference type="EMBL" id="BARS01041081">
    <property type="protein sequence ID" value="GAG41494.1"/>
    <property type="molecule type" value="Genomic_DNA"/>
</dbReference>
<dbReference type="AlphaFoldDB" id="X0XE98"/>
<protein>
    <submittedName>
        <fullName evidence="1">Uncharacterized protein</fullName>
    </submittedName>
</protein>
<reference evidence="1" key="1">
    <citation type="journal article" date="2014" name="Front. Microbiol.">
        <title>High frequency of phylogenetically diverse reductive dehalogenase-homologous genes in deep subseafloor sedimentary metagenomes.</title>
        <authorList>
            <person name="Kawai M."/>
            <person name="Futagami T."/>
            <person name="Toyoda A."/>
            <person name="Takaki Y."/>
            <person name="Nishi S."/>
            <person name="Hori S."/>
            <person name="Arai W."/>
            <person name="Tsubouchi T."/>
            <person name="Morono Y."/>
            <person name="Uchiyama I."/>
            <person name="Ito T."/>
            <person name="Fujiyama A."/>
            <person name="Inagaki F."/>
            <person name="Takami H."/>
        </authorList>
    </citation>
    <scope>NUCLEOTIDE SEQUENCE</scope>
    <source>
        <strain evidence="1">Expedition CK06-06</strain>
    </source>
</reference>
<feature type="non-terminal residue" evidence="1">
    <location>
        <position position="1"/>
    </location>
</feature>
<proteinExistence type="predicted"/>
<sequence length="123" mass="13719">LQDTENHVTTTLLMASRYRKDNRLLPSGFEKAAPYEDIAVRGGAREDEDFQGGGDEIQYIVNVGSAEGPFTVTVEMLYQSIGYRWAENLRTYDAPEIDRFIGYYDAVPNQPVVIAHSTVEIGG</sequence>
<evidence type="ECO:0000313" key="1">
    <source>
        <dbReference type="EMBL" id="GAG41494.1"/>
    </source>
</evidence>
<gene>
    <name evidence="1" type="ORF">S01H1_62536</name>
</gene>
<organism evidence="1">
    <name type="scientific">marine sediment metagenome</name>
    <dbReference type="NCBI Taxonomy" id="412755"/>
    <lineage>
        <taxon>unclassified sequences</taxon>
        <taxon>metagenomes</taxon>
        <taxon>ecological metagenomes</taxon>
    </lineage>
</organism>
<accession>X0XE98</accession>
<comment type="caution">
    <text evidence="1">The sequence shown here is derived from an EMBL/GenBank/DDBJ whole genome shotgun (WGS) entry which is preliminary data.</text>
</comment>
<name>X0XE98_9ZZZZ</name>